<dbReference type="AlphaFoldDB" id="A0A378WE74"/>
<evidence type="ECO:0000313" key="3">
    <source>
        <dbReference type="Proteomes" id="UP000255389"/>
    </source>
</evidence>
<keyword evidence="1" id="KW-0812">Transmembrane</keyword>
<gene>
    <name evidence="2" type="ORF">NCTC1542_07056</name>
</gene>
<evidence type="ECO:0000256" key="1">
    <source>
        <dbReference type="SAM" id="Phobius"/>
    </source>
</evidence>
<feature type="transmembrane region" description="Helical" evidence="1">
    <location>
        <begin position="69"/>
        <end position="88"/>
    </location>
</feature>
<sequence>MKDKVTVVLAALVGVVLLVWGLADLTDSGVRCGNDTMATTDQCVESSYSAGTSTVRSVEQQRHDNNKNAWVTIGIGGLMFIGGAFFTVKMFRGRPENPT</sequence>
<name>A0A378WE74_MYCFO</name>
<accession>A0A378WE74</accession>
<evidence type="ECO:0000313" key="2">
    <source>
        <dbReference type="EMBL" id="SUA31701.1"/>
    </source>
</evidence>
<keyword evidence="1" id="KW-1133">Transmembrane helix</keyword>
<dbReference type="Proteomes" id="UP000255389">
    <property type="component" value="Unassembled WGS sequence"/>
</dbReference>
<evidence type="ECO:0008006" key="4">
    <source>
        <dbReference type="Google" id="ProtNLM"/>
    </source>
</evidence>
<dbReference type="EMBL" id="UGQY01000006">
    <property type="protein sequence ID" value="SUA31701.1"/>
    <property type="molecule type" value="Genomic_DNA"/>
</dbReference>
<proteinExistence type="predicted"/>
<organism evidence="2 3">
    <name type="scientific">Mycolicibacterium fortuitum</name>
    <name type="common">Mycobacterium fortuitum</name>
    <dbReference type="NCBI Taxonomy" id="1766"/>
    <lineage>
        <taxon>Bacteria</taxon>
        <taxon>Bacillati</taxon>
        <taxon>Actinomycetota</taxon>
        <taxon>Actinomycetes</taxon>
        <taxon>Mycobacteriales</taxon>
        <taxon>Mycobacteriaceae</taxon>
        <taxon>Mycolicibacterium</taxon>
    </lineage>
</organism>
<keyword evidence="1" id="KW-0472">Membrane</keyword>
<reference evidence="2 3" key="1">
    <citation type="submission" date="2018-06" db="EMBL/GenBank/DDBJ databases">
        <authorList>
            <consortium name="Pathogen Informatics"/>
            <person name="Doyle S."/>
        </authorList>
    </citation>
    <scope>NUCLEOTIDE SEQUENCE [LARGE SCALE GENOMIC DNA]</scope>
    <source>
        <strain evidence="2 3">NCTC1542</strain>
    </source>
</reference>
<protein>
    <recommendedName>
        <fullName evidence="4">Transmembrane protein</fullName>
    </recommendedName>
</protein>